<feature type="domain" description="Chitin synthase N-terminal" evidence="3">
    <location>
        <begin position="278"/>
        <end position="350"/>
    </location>
</feature>
<keyword evidence="1" id="KW-0472">Membrane</keyword>
<dbReference type="Pfam" id="PF08407">
    <property type="entry name" value="Chitin_synth_1N"/>
    <property type="match status" value="1"/>
</dbReference>
<keyword evidence="1" id="KW-1133">Transmembrane helix</keyword>
<evidence type="ECO:0000313" key="4">
    <source>
        <dbReference type="EMBL" id="ANB13219.1"/>
    </source>
</evidence>
<feature type="region of interest" description="Disordered" evidence="2">
    <location>
        <begin position="172"/>
        <end position="194"/>
    </location>
</feature>
<accession>A0A167DRW3</accession>
<feature type="compositionally biased region" description="Polar residues" evidence="2">
    <location>
        <begin position="1"/>
        <end position="51"/>
    </location>
</feature>
<dbReference type="RefSeq" id="XP_018735696.1">
    <property type="nucleotide sequence ID" value="XM_018878388.1"/>
</dbReference>
<evidence type="ECO:0000256" key="1">
    <source>
        <dbReference type="ARBA" id="ARBA00022989"/>
    </source>
</evidence>
<feature type="compositionally biased region" description="Low complexity" evidence="2">
    <location>
        <begin position="52"/>
        <end position="62"/>
    </location>
</feature>
<proteinExistence type="predicted"/>
<protein>
    <recommendedName>
        <fullName evidence="3">Chitin synthase N-terminal domain-containing protein</fullName>
    </recommendedName>
</protein>
<dbReference type="GeneID" id="30033311"/>
<dbReference type="InterPro" id="IPR013616">
    <property type="entry name" value="Chitin_synth_N"/>
</dbReference>
<feature type="compositionally biased region" description="Low complexity" evidence="2">
    <location>
        <begin position="250"/>
        <end position="260"/>
    </location>
</feature>
<feature type="compositionally biased region" description="Pro residues" evidence="2">
    <location>
        <begin position="185"/>
        <end position="194"/>
    </location>
</feature>
<feature type="compositionally biased region" description="Polar residues" evidence="2">
    <location>
        <begin position="102"/>
        <end position="139"/>
    </location>
</feature>
<evidence type="ECO:0000313" key="5">
    <source>
        <dbReference type="Proteomes" id="UP000189580"/>
    </source>
</evidence>
<evidence type="ECO:0000259" key="3">
    <source>
        <dbReference type="Pfam" id="PF08407"/>
    </source>
</evidence>
<feature type="region of interest" description="Disordered" evidence="2">
    <location>
        <begin position="1"/>
        <end position="151"/>
    </location>
</feature>
<keyword evidence="5" id="KW-1185">Reference proteome</keyword>
<dbReference type="AlphaFoldDB" id="A0A167DRW3"/>
<dbReference type="KEGG" id="slb:AWJ20_1501"/>
<keyword evidence="1" id="KW-0812">Transmembrane</keyword>
<dbReference type="OrthoDB" id="26569at2759"/>
<sequence length="365" mass="40131">MSYNHNQGGSGYQNPNQGHDQNQGIDQSQDYSYNSQGQQNQRIPSGSGSVHTTATGATGATAHPSDAHSYLSPNQGHINPPPRVASPYDNSYTPPSVDPSVGNYTPYSGSVHNNNLNPFDSAPQSVYQSPYTGDLSQTYLPDHDDGHQDNSYPMYDLSTHDPAMDDTYNYDDNQPLTQEPYHGNYPPPPRPALPYPDDISETTGGFEPIGGITGFPAVEIAPYPNYRFDNSSGELSADTLNNEPAPYFGDQTQNQPLDQLQPPPEPTRSNSGLKRLPTRKVNLVKGKVFSTDYPVPTAIKSSILPKYRDPESGSKEFTHMRYTAATCDPDEFTVKNGYSLRVAEEKRHTELLIAVTYYNVSILVC</sequence>
<dbReference type="EMBL" id="CP014501">
    <property type="protein sequence ID" value="ANB13219.1"/>
    <property type="molecule type" value="Genomic_DNA"/>
</dbReference>
<gene>
    <name evidence="4" type="ORF">AWJ20_1501</name>
</gene>
<evidence type="ECO:0000256" key="2">
    <source>
        <dbReference type="SAM" id="MobiDB-lite"/>
    </source>
</evidence>
<feature type="region of interest" description="Disordered" evidence="2">
    <location>
        <begin position="234"/>
        <end position="276"/>
    </location>
</feature>
<dbReference type="GO" id="GO:0004100">
    <property type="term" value="F:chitin synthase activity"/>
    <property type="evidence" value="ECO:0007669"/>
    <property type="project" value="InterPro"/>
</dbReference>
<organism evidence="4 5">
    <name type="scientific">Sugiyamaella lignohabitans</name>
    <dbReference type="NCBI Taxonomy" id="796027"/>
    <lineage>
        <taxon>Eukaryota</taxon>
        <taxon>Fungi</taxon>
        <taxon>Dikarya</taxon>
        <taxon>Ascomycota</taxon>
        <taxon>Saccharomycotina</taxon>
        <taxon>Dipodascomycetes</taxon>
        <taxon>Dipodascales</taxon>
        <taxon>Trichomonascaceae</taxon>
        <taxon>Sugiyamaella</taxon>
    </lineage>
</organism>
<reference evidence="4 5" key="1">
    <citation type="submission" date="2016-02" db="EMBL/GenBank/DDBJ databases">
        <title>Complete genome sequence and transcriptome regulation of the pentose utilising yeast Sugiyamaella lignohabitans.</title>
        <authorList>
            <person name="Bellasio M."/>
            <person name="Peymann A."/>
            <person name="Valli M."/>
            <person name="Sipitzky M."/>
            <person name="Graf A."/>
            <person name="Sauer M."/>
            <person name="Marx H."/>
            <person name="Mattanovich D."/>
        </authorList>
    </citation>
    <scope>NUCLEOTIDE SEQUENCE [LARGE SCALE GENOMIC DNA]</scope>
    <source>
        <strain evidence="4 5">CBS 10342</strain>
    </source>
</reference>
<dbReference type="Proteomes" id="UP000189580">
    <property type="component" value="Chromosome a"/>
</dbReference>
<name>A0A167DRW3_9ASCO</name>